<proteinExistence type="predicted"/>
<protein>
    <submittedName>
        <fullName evidence="1">Uncharacterized protein</fullName>
    </submittedName>
</protein>
<reference evidence="1" key="1">
    <citation type="submission" date="2019-03" db="EMBL/GenBank/DDBJ databases">
        <authorList>
            <person name="Hao L."/>
        </authorList>
    </citation>
    <scope>NUCLEOTIDE SEQUENCE</scope>
</reference>
<sequence length="47" mass="5478">MKNNLPKETVREMELELVEETQLELRIEEAWTTYAGKIEVQGMRLAG</sequence>
<dbReference type="AlphaFoldDB" id="A0A485LW87"/>
<name>A0A485LW87_9ZZZZ</name>
<dbReference type="EMBL" id="CAADRN010000067">
    <property type="protein sequence ID" value="VFU12205.1"/>
    <property type="molecule type" value="Genomic_DNA"/>
</dbReference>
<accession>A0A485LW87</accession>
<evidence type="ECO:0000313" key="1">
    <source>
        <dbReference type="EMBL" id="VFU12205.1"/>
    </source>
</evidence>
<organism evidence="1">
    <name type="scientific">anaerobic digester metagenome</name>
    <dbReference type="NCBI Taxonomy" id="1263854"/>
    <lineage>
        <taxon>unclassified sequences</taxon>
        <taxon>metagenomes</taxon>
        <taxon>ecological metagenomes</taxon>
    </lineage>
</organism>
<gene>
    <name evidence="1" type="ORF">SCFA_1590011</name>
</gene>